<accession>A0A1X0G4V2</accession>
<evidence type="ECO:0000313" key="2">
    <source>
        <dbReference type="Proteomes" id="UP000192760"/>
    </source>
</evidence>
<gene>
    <name evidence="1" type="ORF">BST30_00100</name>
</gene>
<organism evidence="1 2">
    <name type="scientific">Mycobacterium mantenii</name>
    <dbReference type="NCBI Taxonomy" id="560555"/>
    <lineage>
        <taxon>Bacteria</taxon>
        <taxon>Bacillati</taxon>
        <taxon>Actinomycetota</taxon>
        <taxon>Actinomycetes</taxon>
        <taxon>Mycobacteriales</taxon>
        <taxon>Mycobacteriaceae</taxon>
        <taxon>Mycobacterium</taxon>
        <taxon>Mycobacterium avium complex (MAC)</taxon>
    </lineage>
</organism>
<sequence>MALRGRLTRQRPHPRHRRLLMLHYLAHRVRLIQRPRPRRHRQVFPTVVRTIRYRPRRKPHLRQRGPLPAARTSPLPCLPRRMAVHMNPFRCLLVALMSRCQCQRRVRMNRRLPMVRVSLGRCRRRVRMNRRPQVVRMSRRRRVNRASQGRWRRTAHMNPLLMHLSRP</sequence>
<comment type="caution">
    <text evidence="1">The sequence shown here is derived from an EMBL/GenBank/DDBJ whole genome shotgun (WGS) entry which is preliminary data.</text>
</comment>
<evidence type="ECO:0000313" key="1">
    <source>
        <dbReference type="EMBL" id="ORB09056.1"/>
    </source>
</evidence>
<proteinExistence type="predicted"/>
<name>A0A1X0G4V2_MYCNT</name>
<dbReference type="EMBL" id="MVHW01000001">
    <property type="protein sequence ID" value="ORB09056.1"/>
    <property type="molecule type" value="Genomic_DNA"/>
</dbReference>
<protein>
    <submittedName>
        <fullName evidence="1">Uncharacterized protein</fullName>
    </submittedName>
</protein>
<dbReference type="Proteomes" id="UP000192760">
    <property type="component" value="Unassembled WGS sequence"/>
</dbReference>
<dbReference type="AlphaFoldDB" id="A0A1X0G4V2"/>
<reference evidence="1 2" key="1">
    <citation type="submission" date="2017-02" db="EMBL/GenBank/DDBJ databases">
        <title>The new phylogeny of genus Mycobacterium.</title>
        <authorList>
            <person name="Tortoli E."/>
            <person name="Trovato A."/>
            <person name="Cirillo D.M."/>
        </authorList>
    </citation>
    <scope>NUCLEOTIDE SEQUENCE [LARGE SCALE GENOMIC DNA]</scope>
    <source>
        <strain evidence="1 2">DSM 45255</strain>
    </source>
</reference>